<evidence type="ECO:0000259" key="6">
    <source>
        <dbReference type="Pfam" id="PF00294"/>
    </source>
</evidence>
<accession>A0ABT9NJK2</accession>
<reference evidence="7 8" key="1">
    <citation type="submission" date="2023-07" db="EMBL/GenBank/DDBJ databases">
        <title>Sequencing the genomes of 1000 actinobacteria strains.</title>
        <authorList>
            <person name="Klenk H.-P."/>
        </authorList>
    </citation>
    <scope>NUCLEOTIDE SEQUENCE [LARGE SCALE GENOMIC DNA]</scope>
    <source>
        <strain evidence="7 8">GD13</strain>
    </source>
</reference>
<keyword evidence="3" id="KW-0547">Nucleotide-binding</keyword>
<dbReference type="GO" id="GO:0008865">
    <property type="term" value="F:fructokinase activity"/>
    <property type="evidence" value="ECO:0007669"/>
    <property type="project" value="UniProtKB-EC"/>
</dbReference>
<dbReference type="RefSeq" id="WP_306824758.1">
    <property type="nucleotide sequence ID" value="NZ_JAUSQM010000001.1"/>
</dbReference>
<dbReference type="PROSITE" id="PS00584">
    <property type="entry name" value="PFKB_KINASES_2"/>
    <property type="match status" value="1"/>
</dbReference>
<keyword evidence="2 7" id="KW-0808">Transferase</keyword>
<dbReference type="InterPro" id="IPR011611">
    <property type="entry name" value="PfkB_dom"/>
</dbReference>
<gene>
    <name evidence="7" type="ORF">J2S59_000396</name>
</gene>
<evidence type="ECO:0000256" key="4">
    <source>
        <dbReference type="ARBA" id="ARBA00022777"/>
    </source>
</evidence>
<protein>
    <submittedName>
        <fullName evidence="7">Fructokinase</fullName>
        <ecNumber evidence="7">2.7.1.4</ecNumber>
    </submittedName>
</protein>
<sequence>MPAPDPLALVVGEALVDVLGPHGRDRVPGGSPLNVAVGLSRLGVTTTLVTELAADADGERIRAHARASGVTVRADDARRTSTATVLLDADGVAGYTFDVAWSLAPDPDRDAADLDKVGLFHCGSIAAYLAPGAAGVDVLLEEAVARGAFTSFDPNIRAPFVGDPDAAWRRTQAVAARCDLVKLSDEDASFLASALGVPGDPVEAVARALLRGRTQLVVVTAGPRGCVVADRDGVRRFPGGPPVEVADTVGAGDSFMAALLAHVAGRLRRGASALPQPGNFTELEDLVAYADAAARVTVTRAGADPPWHHEL</sequence>
<organism evidence="7 8">
    <name type="scientific">Nocardioides massiliensis</name>
    <dbReference type="NCBI Taxonomy" id="1325935"/>
    <lineage>
        <taxon>Bacteria</taxon>
        <taxon>Bacillati</taxon>
        <taxon>Actinomycetota</taxon>
        <taxon>Actinomycetes</taxon>
        <taxon>Propionibacteriales</taxon>
        <taxon>Nocardioidaceae</taxon>
        <taxon>Nocardioides</taxon>
    </lineage>
</organism>
<dbReference type="Gene3D" id="3.40.1190.20">
    <property type="match status" value="1"/>
</dbReference>
<feature type="domain" description="Carbohydrate kinase PfkB" evidence="6">
    <location>
        <begin position="26"/>
        <end position="307"/>
    </location>
</feature>
<dbReference type="InterPro" id="IPR029056">
    <property type="entry name" value="Ribokinase-like"/>
</dbReference>
<evidence type="ECO:0000313" key="7">
    <source>
        <dbReference type="EMBL" id="MDP9820587.1"/>
    </source>
</evidence>
<dbReference type="Proteomes" id="UP001240447">
    <property type="component" value="Unassembled WGS sequence"/>
</dbReference>
<keyword evidence="4" id="KW-0418">Kinase</keyword>
<name>A0ABT9NJK2_9ACTN</name>
<dbReference type="CDD" id="cd01167">
    <property type="entry name" value="bac_FRK"/>
    <property type="match status" value="1"/>
</dbReference>
<proteinExistence type="inferred from homology"/>
<comment type="caution">
    <text evidence="7">The sequence shown here is derived from an EMBL/GenBank/DDBJ whole genome shotgun (WGS) entry which is preliminary data.</text>
</comment>
<evidence type="ECO:0000256" key="3">
    <source>
        <dbReference type="ARBA" id="ARBA00022741"/>
    </source>
</evidence>
<comment type="similarity">
    <text evidence="1">Belongs to the carbohydrate kinase PfkB family.</text>
</comment>
<dbReference type="PANTHER" id="PTHR43085:SF1">
    <property type="entry name" value="PSEUDOURIDINE KINASE-RELATED"/>
    <property type="match status" value="1"/>
</dbReference>
<dbReference type="EC" id="2.7.1.4" evidence="7"/>
<evidence type="ECO:0000256" key="2">
    <source>
        <dbReference type="ARBA" id="ARBA00022679"/>
    </source>
</evidence>
<keyword evidence="5" id="KW-0067">ATP-binding</keyword>
<dbReference type="InterPro" id="IPR050306">
    <property type="entry name" value="PfkB_Carbo_kinase"/>
</dbReference>
<evidence type="ECO:0000313" key="8">
    <source>
        <dbReference type="Proteomes" id="UP001240447"/>
    </source>
</evidence>
<dbReference type="PANTHER" id="PTHR43085">
    <property type="entry name" value="HEXOKINASE FAMILY MEMBER"/>
    <property type="match status" value="1"/>
</dbReference>
<keyword evidence="8" id="KW-1185">Reference proteome</keyword>
<dbReference type="InterPro" id="IPR002173">
    <property type="entry name" value="Carboh/pur_kinase_PfkB_CS"/>
</dbReference>
<dbReference type="SUPFAM" id="SSF53613">
    <property type="entry name" value="Ribokinase-like"/>
    <property type="match status" value="1"/>
</dbReference>
<evidence type="ECO:0000256" key="5">
    <source>
        <dbReference type="ARBA" id="ARBA00022840"/>
    </source>
</evidence>
<evidence type="ECO:0000256" key="1">
    <source>
        <dbReference type="ARBA" id="ARBA00010688"/>
    </source>
</evidence>
<dbReference type="EMBL" id="JAUSQM010000001">
    <property type="protein sequence ID" value="MDP9820587.1"/>
    <property type="molecule type" value="Genomic_DNA"/>
</dbReference>
<dbReference type="Pfam" id="PF00294">
    <property type="entry name" value="PfkB"/>
    <property type="match status" value="1"/>
</dbReference>